<evidence type="ECO:0000259" key="7">
    <source>
        <dbReference type="Pfam" id="PF12698"/>
    </source>
</evidence>
<dbReference type="InterPro" id="IPR051328">
    <property type="entry name" value="T7SS_ABC-Transporter"/>
</dbReference>
<dbReference type="NCBIfam" id="TIGR03061">
    <property type="entry name" value="pip_yhgE_Nterm"/>
    <property type="match status" value="1"/>
</dbReference>
<dbReference type="InterPro" id="IPR023908">
    <property type="entry name" value="xxxLxxG_rpt"/>
</dbReference>
<evidence type="ECO:0000256" key="1">
    <source>
        <dbReference type="ARBA" id="ARBA00004141"/>
    </source>
</evidence>
<gene>
    <name evidence="8" type="ORF">HNR21_001630</name>
</gene>
<evidence type="ECO:0000313" key="8">
    <source>
        <dbReference type="EMBL" id="MBA9002748.1"/>
    </source>
</evidence>
<dbReference type="PANTHER" id="PTHR43077:SF5">
    <property type="entry name" value="PHAGE INFECTION PROTEIN"/>
    <property type="match status" value="1"/>
</dbReference>
<dbReference type="Gene3D" id="1.10.287.950">
    <property type="entry name" value="Methyl-accepting chemotaxis protein"/>
    <property type="match status" value="1"/>
</dbReference>
<evidence type="ECO:0000313" key="9">
    <source>
        <dbReference type="Proteomes" id="UP000539313"/>
    </source>
</evidence>
<dbReference type="Pfam" id="PF12698">
    <property type="entry name" value="ABC2_membrane_3"/>
    <property type="match status" value="1"/>
</dbReference>
<feature type="domain" description="ABC-2 type transporter transmembrane" evidence="7">
    <location>
        <begin position="457"/>
        <end position="645"/>
    </location>
</feature>
<evidence type="ECO:0000256" key="6">
    <source>
        <dbReference type="SAM" id="Phobius"/>
    </source>
</evidence>
<comment type="caution">
    <text evidence="8">The sequence shown here is derived from an EMBL/GenBank/DDBJ whole genome shotgun (WGS) entry which is preliminary data.</text>
</comment>
<keyword evidence="4 6" id="KW-0472">Membrane</keyword>
<comment type="subcellular location">
    <subcellularLocation>
        <location evidence="1">Membrane</location>
        <topology evidence="1">Multi-pass membrane protein</topology>
    </subcellularLocation>
</comment>
<dbReference type="EMBL" id="JACJII010000001">
    <property type="protein sequence ID" value="MBA9002748.1"/>
    <property type="molecule type" value="Genomic_DNA"/>
</dbReference>
<evidence type="ECO:0000256" key="2">
    <source>
        <dbReference type="ARBA" id="ARBA00022692"/>
    </source>
</evidence>
<dbReference type="AlphaFoldDB" id="A0A7W3MVQ3"/>
<feature type="transmembrane region" description="Helical" evidence="6">
    <location>
        <begin position="568"/>
        <end position="588"/>
    </location>
</feature>
<dbReference type="NCBIfam" id="TIGR03057">
    <property type="entry name" value="xxxLxxG_by_4"/>
    <property type="match status" value="2"/>
</dbReference>
<dbReference type="InterPro" id="IPR017500">
    <property type="entry name" value="Phage_infect_YhgE_N"/>
</dbReference>
<feature type="transmembrane region" description="Helical" evidence="6">
    <location>
        <begin position="21"/>
        <end position="45"/>
    </location>
</feature>
<feature type="transmembrane region" description="Helical" evidence="6">
    <location>
        <begin position="541"/>
        <end position="561"/>
    </location>
</feature>
<feature type="coiled-coil region" evidence="5">
    <location>
        <begin position="278"/>
        <end position="305"/>
    </location>
</feature>
<dbReference type="InterPro" id="IPR017501">
    <property type="entry name" value="Phage_infect_YhgE_C"/>
</dbReference>
<dbReference type="InterPro" id="IPR013525">
    <property type="entry name" value="ABC2_TM"/>
</dbReference>
<dbReference type="GO" id="GO:0140359">
    <property type="term" value="F:ABC-type transporter activity"/>
    <property type="evidence" value="ECO:0007669"/>
    <property type="project" value="InterPro"/>
</dbReference>
<protein>
    <submittedName>
        <fullName evidence="8">Putative membrane protein</fullName>
    </submittedName>
</protein>
<proteinExistence type="predicted"/>
<organism evidence="8 9">
    <name type="scientific">Thermomonospora cellulosilytica</name>
    <dbReference type="NCBI Taxonomy" id="1411118"/>
    <lineage>
        <taxon>Bacteria</taxon>
        <taxon>Bacillati</taxon>
        <taxon>Actinomycetota</taxon>
        <taxon>Actinomycetes</taxon>
        <taxon>Streptosporangiales</taxon>
        <taxon>Thermomonosporaceae</taxon>
        <taxon>Thermomonospora</taxon>
    </lineage>
</organism>
<keyword evidence="3 6" id="KW-1133">Transmembrane helix</keyword>
<feature type="transmembrane region" description="Helical" evidence="6">
    <location>
        <begin position="628"/>
        <end position="647"/>
    </location>
</feature>
<keyword evidence="5" id="KW-0175">Coiled coil</keyword>
<dbReference type="NCBIfam" id="TIGR03062">
    <property type="entry name" value="pip_yhgE_Cterm"/>
    <property type="match status" value="1"/>
</dbReference>
<dbReference type="SUPFAM" id="SSF58104">
    <property type="entry name" value="Methyl-accepting chemotaxis protein (MCP) signaling domain"/>
    <property type="match status" value="1"/>
</dbReference>
<accession>A0A7W3MVQ3</accession>
<feature type="transmembrane region" description="Helical" evidence="6">
    <location>
        <begin position="510"/>
        <end position="529"/>
    </location>
</feature>
<keyword evidence="9" id="KW-1185">Reference proteome</keyword>
<dbReference type="PANTHER" id="PTHR43077">
    <property type="entry name" value="TRANSPORT PERMEASE YVFS-RELATED"/>
    <property type="match status" value="1"/>
</dbReference>
<evidence type="ECO:0000256" key="4">
    <source>
        <dbReference type="ARBA" id="ARBA00023136"/>
    </source>
</evidence>
<feature type="transmembrane region" description="Helical" evidence="6">
    <location>
        <begin position="469"/>
        <end position="489"/>
    </location>
</feature>
<sequence length="664" mass="70853">MRVPAVSVAALELRRLRRARLTRIAVIALVLLPLLYAGLYLWSFWDPYGRLRHVPVALVMEDEPAKAGGRTVHAGADLADELKRRRVFDWHTVDAAQARRGVRDGRYYMALIIPRDFSARIAAPSDAHARLDPAVLRLQLDDANNYVVGTLAEAAFEEISAAAGEQAIGRYLDQIFISFGRIHGELEEAAGGAGRLRGGLGEAHSGARRLTTGLDTLHDGTRRLAAGSRQAAAGMQRLTTAVDQAADRYVPLLRENAPRLRSAALLVAEGADAVARGADELPRTARQALREAEAAEAELKRHLDAHPEIPPSVRQELLGAAHQVVQAARQLNDYVQAHAADLREIAADARTVAALAREVADAVPGLTDRIDQARRDIDRLNAGVGQLATGAARIDQGTGQALSGASRLTEGVGTLTGGAGRLAEGLREGAGQVPSYGERERADRSDMMSDPVRLAATKHNAVPNYGTGFAPFFVPLSLWVGAMVIYMVLRPLNPRALASTASARRVALAGWLPAALLAMAQAGAVIAVLRLSLGLQAANRAGLLAFLALTAAVFVAVVQWVNARFGPVGRVVALALLMLQLTSAAGTYPIETSPRFFQVIQPLLPMSWAVRALRHLISGGSMTPVWEASAVLAAFGVGALVLTALAARGNRVWTIKRLHPVLKL</sequence>
<evidence type="ECO:0000256" key="3">
    <source>
        <dbReference type="ARBA" id="ARBA00022989"/>
    </source>
</evidence>
<reference evidence="8 9" key="1">
    <citation type="submission" date="2020-08" db="EMBL/GenBank/DDBJ databases">
        <title>Sequencing the genomes of 1000 actinobacteria strains.</title>
        <authorList>
            <person name="Klenk H.-P."/>
        </authorList>
    </citation>
    <scope>NUCLEOTIDE SEQUENCE [LARGE SCALE GENOMIC DNA]</scope>
    <source>
        <strain evidence="8 9">DSM 45823</strain>
    </source>
</reference>
<name>A0A7W3MVQ3_9ACTN</name>
<dbReference type="Proteomes" id="UP000539313">
    <property type="component" value="Unassembled WGS sequence"/>
</dbReference>
<dbReference type="RefSeq" id="WP_182704686.1">
    <property type="nucleotide sequence ID" value="NZ_JACJII010000001.1"/>
</dbReference>
<dbReference type="GO" id="GO:0016020">
    <property type="term" value="C:membrane"/>
    <property type="evidence" value="ECO:0007669"/>
    <property type="project" value="UniProtKB-SubCell"/>
</dbReference>
<evidence type="ECO:0000256" key="5">
    <source>
        <dbReference type="SAM" id="Coils"/>
    </source>
</evidence>
<keyword evidence="2 6" id="KW-0812">Transmembrane</keyword>